<dbReference type="RefSeq" id="WP_057734847.1">
    <property type="nucleotide sequence ID" value="NZ_AZFS01000061.1"/>
</dbReference>
<comment type="subcellular location">
    <subcellularLocation>
        <location evidence="1">Cell envelope</location>
    </subcellularLocation>
</comment>
<dbReference type="GO" id="GO:0030313">
    <property type="term" value="C:cell envelope"/>
    <property type="evidence" value="ECO:0007669"/>
    <property type="project" value="UniProtKB-SubCell"/>
</dbReference>
<feature type="region of interest" description="Disordered" evidence="4">
    <location>
        <begin position="41"/>
        <end position="173"/>
    </location>
</feature>
<feature type="transmembrane region" description="Helical" evidence="5">
    <location>
        <begin position="21"/>
        <end position="39"/>
    </location>
</feature>
<name>A0A0R1UKN5_9LACO</name>
<keyword evidence="8" id="KW-1185">Reference proteome</keyword>
<proteinExistence type="predicted"/>
<evidence type="ECO:0000256" key="2">
    <source>
        <dbReference type="ARBA" id="ARBA00022729"/>
    </source>
</evidence>
<dbReference type="InterPro" id="IPR022263">
    <property type="entry name" value="KxYKxGKxW"/>
</dbReference>
<feature type="domain" description="MucBP" evidence="6">
    <location>
        <begin position="597"/>
        <end position="655"/>
    </location>
</feature>
<feature type="transmembrane region" description="Helical" evidence="5">
    <location>
        <begin position="747"/>
        <end position="766"/>
    </location>
</feature>
<comment type="caution">
    <text evidence="7">The sequence shown here is derived from an EMBL/GenBank/DDBJ whole genome shotgun (WGS) entry which is preliminary data.</text>
</comment>
<dbReference type="SUPFAM" id="SSF52058">
    <property type="entry name" value="L domain-like"/>
    <property type="match status" value="1"/>
</dbReference>
<feature type="compositionally biased region" description="Polar residues" evidence="4">
    <location>
        <begin position="734"/>
        <end position="744"/>
    </location>
</feature>
<feature type="compositionally biased region" description="Basic and acidic residues" evidence="4">
    <location>
        <begin position="78"/>
        <end position="95"/>
    </location>
</feature>
<dbReference type="InterPro" id="IPR051848">
    <property type="entry name" value="PGIP"/>
</dbReference>
<dbReference type="InterPro" id="IPR032675">
    <property type="entry name" value="LRR_dom_sf"/>
</dbReference>
<organism evidence="7 8">
    <name type="scientific">Levilactobacillus hammesii DSM 16381</name>
    <dbReference type="NCBI Taxonomy" id="1423753"/>
    <lineage>
        <taxon>Bacteria</taxon>
        <taxon>Bacillati</taxon>
        <taxon>Bacillota</taxon>
        <taxon>Bacilli</taxon>
        <taxon>Lactobacillales</taxon>
        <taxon>Lactobacillaceae</taxon>
        <taxon>Levilactobacillus</taxon>
    </lineage>
</organism>
<protein>
    <recommendedName>
        <fullName evidence="6">MucBP domain-containing protein</fullName>
    </recommendedName>
</protein>
<reference evidence="7 8" key="1">
    <citation type="journal article" date="2015" name="Genome Announc.">
        <title>Expanding the biotechnology potential of lactobacilli through comparative genomics of 213 strains and associated genera.</title>
        <authorList>
            <person name="Sun Z."/>
            <person name="Harris H.M."/>
            <person name="McCann A."/>
            <person name="Guo C."/>
            <person name="Argimon S."/>
            <person name="Zhang W."/>
            <person name="Yang X."/>
            <person name="Jeffery I.B."/>
            <person name="Cooney J.C."/>
            <person name="Kagawa T.F."/>
            <person name="Liu W."/>
            <person name="Song Y."/>
            <person name="Salvetti E."/>
            <person name="Wrobel A."/>
            <person name="Rasinkangas P."/>
            <person name="Parkhill J."/>
            <person name="Rea M.C."/>
            <person name="O'Sullivan O."/>
            <person name="Ritari J."/>
            <person name="Douillard F.P."/>
            <person name="Paul Ross R."/>
            <person name="Yang R."/>
            <person name="Briner A.E."/>
            <person name="Felis G.E."/>
            <person name="de Vos W.M."/>
            <person name="Barrangou R."/>
            <person name="Klaenhammer T.R."/>
            <person name="Caufield P.W."/>
            <person name="Cui Y."/>
            <person name="Zhang H."/>
            <person name="O'Toole P.W."/>
        </authorList>
    </citation>
    <scope>NUCLEOTIDE SEQUENCE [LARGE SCALE GENOMIC DNA]</scope>
    <source>
        <strain evidence="7 8">DSM 16381</strain>
    </source>
</reference>
<evidence type="ECO:0000256" key="3">
    <source>
        <dbReference type="ARBA" id="ARBA00022737"/>
    </source>
</evidence>
<feature type="compositionally biased region" description="Polar residues" evidence="4">
    <location>
        <begin position="56"/>
        <end position="71"/>
    </location>
</feature>
<dbReference type="AlphaFoldDB" id="A0A0R1UKN5"/>
<feature type="region of interest" description="Disordered" evidence="4">
    <location>
        <begin position="720"/>
        <end position="744"/>
    </location>
</feature>
<feature type="compositionally biased region" description="Low complexity" evidence="4">
    <location>
        <begin position="44"/>
        <end position="55"/>
    </location>
</feature>
<keyword evidence="2" id="KW-0732">Signal</keyword>
<keyword evidence="5" id="KW-1133">Transmembrane helix</keyword>
<dbReference type="Proteomes" id="UP000051580">
    <property type="component" value="Unassembled WGS sequence"/>
</dbReference>
<dbReference type="EMBL" id="AZFS01000061">
    <property type="protein sequence ID" value="KRL93806.1"/>
    <property type="molecule type" value="Genomic_DNA"/>
</dbReference>
<feature type="compositionally biased region" description="Low complexity" evidence="4">
    <location>
        <begin position="720"/>
        <end position="729"/>
    </location>
</feature>
<keyword evidence="5" id="KW-0812">Transmembrane</keyword>
<dbReference type="NCBIfam" id="TIGR03715">
    <property type="entry name" value="KxYKxGKxW"/>
    <property type="match status" value="1"/>
</dbReference>
<evidence type="ECO:0000259" key="6">
    <source>
        <dbReference type="Pfam" id="PF06458"/>
    </source>
</evidence>
<evidence type="ECO:0000256" key="1">
    <source>
        <dbReference type="ARBA" id="ARBA00004196"/>
    </source>
</evidence>
<dbReference type="STRING" id="1423753.FD28_GL000995"/>
<dbReference type="Gene3D" id="3.80.10.10">
    <property type="entry name" value="Ribonuclease Inhibitor"/>
    <property type="match status" value="1"/>
</dbReference>
<accession>A0A0R1UKN5</accession>
<gene>
    <name evidence="7" type="ORF">FD28_GL000995</name>
</gene>
<keyword evidence="3" id="KW-0677">Repeat</keyword>
<dbReference type="PANTHER" id="PTHR48059">
    <property type="entry name" value="POLYGALACTURONASE INHIBITOR 1"/>
    <property type="match status" value="1"/>
</dbReference>
<evidence type="ECO:0000313" key="7">
    <source>
        <dbReference type="EMBL" id="KRL93806.1"/>
    </source>
</evidence>
<evidence type="ECO:0000313" key="8">
    <source>
        <dbReference type="Proteomes" id="UP000051580"/>
    </source>
</evidence>
<dbReference type="PATRIC" id="fig|1423753.3.peg.1034"/>
<keyword evidence="5" id="KW-0472">Membrane</keyword>
<dbReference type="InterPro" id="IPR009459">
    <property type="entry name" value="MucBP_dom"/>
</dbReference>
<dbReference type="Pfam" id="PF19258">
    <property type="entry name" value="KxYKxGKxW_sig"/>
    <property type="match status" value="1"/>
</dbReference>
<evidence type="ECO:0000256" key="5">
    <source>
        <dbReference type="SAM" id="Phobius"/>
    </source>
</evidence>
<dbReference type="Gene3D" id="3.10.20.320">
    <property type="entry name" value="Putative peptidoglycan bound protein (lpxtg motif)"/>
    <property type="match status" value="1"/>
</dbReference>
<dbReference type="Pfam" id="PF06458">
    <property type="entry name" value="MucBP"/>
    <property type="match status" value="1"/>
</dbReference>
<dbReference type="PANTHER" id="PTHR48059:SF12">
    <property type="entry name" value="POLYGALACTURONASE INHIBITOR 1-LIKE"/>
    <property type="match status" value="1"/>
</dbReference>
<evidence type="ECO:0000256" key="4">
    <source>
        <dbReference type="SAM" id="MobiDB-lite"/>
    </source>
</evidence>
<sequence length="770" mass="81819">MNKMTSEAKVHYKSYKAGKHWVVASITAVTLGVGLMGATETARADSTSSPDATAAKTEQVTEPAQQVTLKTPVTVEPAAKEDLADNPEQTEKTSTPDKPVTADPVDPEDTQPEETKTTDAPDTPDTPDTPDVDPEANQKVNEPAADGVEQSEGNQPDGQMPPEDTNDGSGVDANDVTAERMQAPAVALAAPAAPSPIDGVDASVWIPDAALRDAIIKQLNREASSYNGAPMYVVTESNLYQYVDKLTSLDDTIGAPIVTDFTGLAYFKNLHSLNFTRMSIPVSALIDFTVVPQLSHISLYLADDGANHDLTRIMNTYLSQNLNLSFLKFGNSYLTGSIPDLSKYTKLTMIYLPNNQLTGQIPDLSMLPNLWSVDVSHNQLSGGFPNVGTWPAMTTLDVSYNQLTGSLPDLSGYRGELTYMFNHLSNGVIQVLDQDGQPTVNYGVYQRLIGHTYKLSADQRTFDPVTGVVTGFQDMNTGQIDDNEGTWTAALTNGVTIAYGDLDPNLPTSDIAAWAATAEDATDWFSVQRVSGHQVALNFTAKQDVPDGTYTIHVINQSYGALWGYSAYITFKIENEVPVDPGNPGTPDPGVTTGLVNVVNVDQDGKVISQSQQSGHVGDRFTITAPTLAGYKLVGNGVATGTYTADGQTVTFTYQAVTSGGDGDEIAPTAPVVDDEGEPVTSGAADQAVPEKTVTAKTVTAKADKTAPAKTSPISLAATTTTTKQNTTRHAAKQTATTLPQTDGETVSPWAGLALLIGGALTGFIFKRHQ</sequence>